<comment type="caution">
    <text evidence="21">The sequence shown here is derived from an EMBL/GenBank/DDBJ whole genome shotgun (WGS) entry which is preliminary data.</text>
</comment>
<dbReference type="GO" id="GO:0005829">
    <property type="term" value="C:cytosol"/>
    <property type="evidence" value="ECO:0007669"/>
    <property type="project" value="TreeGrafter"/>
</dbReference>
<dbReference type="EC" id="2.1.1.13" evidence="5"/>
<evidence type="ECO:0000313" key="22">
    <source>
        <dbReference type="Proteomes" id="UP000654075"/>
    </source>
</evidence>
<proteinExistence type="inferred from homology"/>
<keyword evidence="13" id="KW-0486">Methionine biosynthesis</keyword>
<dbReference type="PROSITE" id="PS50970">
    <property type="entry name" value="HCY"/>
    <property type="match status" value="4"/>
</dbReference>
<feature type="domain" description="Pterin-binding" evidence="20">
    <location>
        <begin position="3783"/>
        <end position="4049"/>
    </location>
</feature>
<feature type="compositionally biased region" description="Low complexity" evidence="18">
    <location>
        <begin position="230"/>
        <end position="256"/>
    </location>
</feature>
<keyword evidence="6" id="KW-0489">Methyltransferase</keyword>
<evidence type="ECO:0000256" key="15">
    <source>
        <dbReference type="ARBA" id="ARBA00030163"/>
    </source>
</evidence>
<feature type="compositionally biased region" description="Low complexity" evidence="18">
    <location>
        <begin position="2324"/>
        <end position="2349"/>
    </location>
</feature>
<evidence type="ECO:0000256" key="11">
    <source>
        <dbReference type="ARBA" id="ARBA00022723"/>
    </source>
</evidence>
<evidence type="ECO:0000256" key="9">
    <source>
        <dbReference type="ARBA" id="ARBA00022679"/>
    </source>
</evidence>
<evidence type="ECO:0000259" key="20">
    <source>
        <dbReference type="PROSITE" id="PS50972"/>
    </source>
</evidence>
<feature type="compositionally biased region" description="Low complexity" evidence="18">
    <location>
        <begin position="105"/>
        <end position="116"/>
    </location>
</feature>
<feature type="domain" description="Pterin-binding" evidence="20">
    <location>
        <begin position="971"/>
        <end position="1239"/>
    </location>
</feature>
<dbReference type="InterPro" id="IPR050554">
    <property type="entry name" value="Met_Synthase/Corrinoid"/>
</dbReference>
<dbReference type="PROSITE" id="PS50972">
    <property type="entry name" value="PTERIN_BINDING"/>
    <property type="match status" value="4"/>
</dbReference>
<accession>A0A813GL88</accession>
<dbReference type="Gene3D" id="3.20.20.20">
    <property type="entry name" value="Dihydropteroate synthase-like"/>
    <property type="match status" value="4"/>
</dbReference>
<dbReference type="GO" id="GO:0032259">
    <property type="term" value="P:methylation"/>
    <property type="evidence" value="ECO:0007669"/>
    <property type="project" value="UniProtKB-KW"/>
</dbReference>
<comment type="similarity">
    <text evidence="4">Belongs to the vitamin-B12 dependent methionine synthase family.</text>
</comment>
<evidence type="ECO:0000256" key="18">
    <source>
        <dbReference type="SAM" id="MobiDB-lite"/>
    </source>
</evidence>
<protein>
    <recommendedName>
        <fullName evidence="5">methionine synthase</fullName>
        <ecNumber evidence="5">2.1.1.13</ecNumber>
    </recommendedName>
    <alternativeName>
        <fullName evidence="16">5-methyltetrahydrofolate--homocysteine methyltransferase</fullName>
    </alternativeName>
    <alternativeName>
        <fullName evidence="15">Vitamin-B12 dependent methionine synthase</fullName>
    </alternativeName>
</protein>
<feature type="region of interest" description="Disordered" evidence="18">
    <location>
        <begin position="376"/>
        <end position="412"/>
    </location>
</feature>
<evidence type="ECO:0000256" key="2">
    <source>
        <dbReference type="ARBA" id="ARBA00001956"/>
    </source>
</evidence>
<keyword evidence="7" id="KW-0028">Amino-acid biosynthesis</keyword>
<evidence type="ECO:0000256" key="13">
    <source>
        <dbReference type="ARBA" id="ARBA00023167"/>
    </source>
</evidence>
<dbReference type="PANTHER" id="PTHR45833:SF1">
    <property type="entry name" value="METHIONINE SYNTHASE"/>
    <property type="match status" value="1"/>
</dbReference>
<feature type="region of interest" description="Disordered" evidence="18">
    <location>
        <begin position="206"/>
        <end position="257"/>
    </location>
</feature>
<evidence type="ECO:0000256" key="14">
    <source>
        <dbReference type="ARBA" id="ARBA00023285"/>
    </source>
</evidence>
<keyword evidence="11" id="KW-0479">Metal-binding</keyword>
<comment type="cofactor">
    <cofactor evidence="2">
        <name>methylcob(III)alamin</name>
        <dbReference type="ChEBI" id="CHEBI:28115"/>
    </cofactor>
</comment>
<evidence type="ECO:0000256" key="12">
    <source>
        <dbReference type="ARBA" id="ARBA00022833"/>
    </source>
</evidence>
<sequence>MGRGQRWKVVGCDEGGILAREGRAEFSNTLAECLPLGAVVEENDLVGDCLNFTRLSGRGPLSGWLNVKAKGGAELLVKMEKPLPQTHKKDPMEESSSKRPKLVEPAGSPASGNAPAVSRPTAHSVPPAASPYQVVGCDEGGILAREGRAEFSNTLAECLPLGAVVEENDLVGDCLNFTRLSGRGPLSGWLNVKAKGGAELLVKMEKPLPQTHKKDPMEESSSKRPKFVEPAGSPASGNAPAVSRPAAHSIPPAASPFQAKPGQFWRVVGASSEGLRAQQGVEETSQELPQLLPSGAVVEEVQIVGDRLHFTDYSLKGPPSGWVSIRANGVDMLVKDVPGFQDLNKLAGQPVPELTKQKMIEQPLSGWAKLSELYERPGETQKAEPLASLAAETATSGTTTRRRRRTTQQAGLPPLEHLEDFSEEMLVETLGFPPDEAKNFVNLNTAAKRRVLAECRALIEMTPEDRQGAFERLRKAWPAGPFPTFTGQQETAGTKHTKFLALGSCFPMKRAPGFNALPLPGAAAPSSVKEAKSASKTKPGRFFAQHMPADPAAQKAVMCALAKSGAAAAPPAVEVPIADAAVAAERPDFCRLVGQHAEREQLAGAIAAKGTPRPEDVASYLAAEMRRRPLLMDAGPAGRLRAADLGEADYRGERLKLLRDSAPQLGNYELLVLTKPSLVVEAHKEYLKAGADICCTNTFAANSIAQRSFKTTKLVFEMNKVAAQLAKRAAAEVTKLDPKQPRFVAGMIGSNSDVMLNAGSGTRSVTFNELVESYTEQIKGLVEGGVDLLSLEAVTDALSAKAAIFAISQLFEQMKKKCLPLLISAMVSSSTGRTPGGQTAEAFLISVKHSRPLVVGISTAYEPGANVLTVLQSYGALANLSLCYSSLRPGVANGQEAGAFAAGLVQAAAAGGQSSLPNLLGAGVGALPAHLAAMAEALRSGGVVRLLPPLPAKPALQISAHEACIIGQDSFHVVGQRATNMASSKFKRIIDDYTATKNEKKLREALEICASQCANGADLLDIGLDSVASDGSPSPNKNVMAKFTQLCDADPTVGKVPLMLCSSDWRVLREGLRSVQGRCVVNGICLMLGEVEFLRIAKECMQHGAVLVVMALSGDGRAITCEDKVKTCQRSYRLLRSKLDFPPEDIILDCHLQGIGLQDHPIDVIKALEELRRTCPHASLMAGVSNLSGAFGRLNVLRESMHSVFLQHAVPKGLNLCLADPGRLPLYKDVEAETRQRCEEVILSSSQANQGPLARFMAFLGFRTGALLCLPLQPAPFPSIKGTDPGAWWELPECEKEAKEAQKEFLAKRARTTAAQQKAALQALHIAVQSGAAPLAPEPGAARSDPFRATSGAAARLNAELRSRVLQLDGVGGPAQILEARGISEADFRGADKRFLASAKGNLALLAITKPDLLLDAHRQLLRAGADICRTNTLHGDAVSQQPYGTEAATYELNKAAAQIAKKAAAEVLSQDPQKPKFVAGVLGPSVSLSMPGGAAGSPSWDELVQAYLQQVRGLVDGGVDLLLLDMVADTLNAKAAIYAIEEHFELTGKERLPLIINATIDSNGRTPSGQSVAALLASLKHARLLAIGLSSAANRGSSASLEKAYRELVRLCPCWCMLSGDASGLAADGLLNLVSGSSTEASALDVQQLRTVVDGKCRNPRALPAQVAASGLQLSGLEAVSAGAEAGLKLVGQRCNVQGCNSFRQLIEAYKYTNKENSWEAAVELCAQQCEDQADLLDFNFDSDEIDSQWAMGKFLRLCSAQPSIAKAPFMISSMSWPVIAEGLKNTQGKCIVNGISMALDENEFLRLANECRRYGAAIVIVAISKDGEYPGYQEKVASCQEAYRLLRTKLDFPAEDIIFDCVLTAVGHQDAKSSVREFIDAVAEVKRTCPSVSFITGAGNLSNGWRSAQMLREAMSSVFLQNAVPKGLNFAFVDPGRVPCYKDLEEPTKSMCEEVVMHQSPHGEHVARLCSFAAFLSGANAAPAPGEQRAQGAAAIQGTIVAEVALVARAKAPEPVVPSPAFKQPIETLIQATGTVNASVFQMFGSKAHAASNFHRLNTASTVKRTVHFSSISVYMGQGGSGPITGASSLMDGITLWERHQGICQYSTTVLWGAIGEIGLRKAIYGSRDVFAQFDLGQKLIGPADTSFLQRQICLNPGMWDKEISNRTAERKNSVHRSRWKKDLRGHVKLLSVIGSVEPGGLLRRAGVQPPLPFSGAMGRGQRWKVVGCDEGGILARDGRAEFSNTLAECLPLGAVVEENDLVGDCLNFTRLSGRGPLSGWLNVKAKGGAELLVKMEKPLPQTHKKDPMEESSSKRPKFVEPAGSPASGNAPAVSRPAAHSVPPAASPYQAKPGQFWRVVGASSEGLRAQQGVEETSQELPQRLPSGAVVEEVQIVGDRLHFTDYSLKGPPSGWVSIRANGVDLLVKDVPGFQDLNKLAGQPVPDVTKQKMTEQPLSGWAKLSELYERPGETQKAEPLAALAAETATSGTTTRRRRRTTQQAGLPPLEDLEDFSEEMLVETLGFPPDEANNFVNLNTAAKRRVLAECRALIEMTPEDRQGAFERLRKAWPAGPFPTFTSQQETAGTKHTKFLALGSCFPMKRAPGFNALPLPGAAAPSSVKEARSASKTKPGRFFAQHMPADPAAQKAVMCALAKSGAAAAPPAVEVPIADAAVAAERPDFCRLVGQHAEREQLAGAIAAKGTPRPEDVASYLAAEMRRRPLLMDAGPAGRLRAADLGEADYRGERLKLLRDSAPQLGNYELLVLTKPNLVVEAHKEYLKAGADICCTNTFAANSIAQRSFKTTKLVFEMNKVAAQLAKRAAAEVTKLDPKQPRFVAGMIGSNSDVMLNADSGTRSVTFNELVESYTEQIKGLVEGGVDLLSLEAVTDALSAKAAIFAISQLFEQMKKKCLPLLISAMVNSSTGRTPGGQTAEAFLISVKHSRPLVVGISTAYEPGANVLTVLQSYGALANLSLCYSSLRPGVANGQEAGAFAAGLVQAAAAGGQSSLPNLLGAGVGALPAHLAAMAEALRSGGVVRPLPPLPAKPALQISAHEACIIGQDSFHVVGQRATSMASSKFKRRIDDYTATKNEKKLREALDICASQCADGADLLDIGLDSVASDGSPSPNKNVMAKFTQLCDADPTVGKVPLMLCSSDWRVLREGLRSVQGRCVVNGICLMLGEAEFLRIAKECMQHGAALVVMALSEDGRAITCEDKVKTCQRSYRLLRSKLDFPPEDIILDCHLQGIGLQDHPIDVIKALEELRRTCPHASLMAGVSNLSGAFGRLNVLRESMHSVFLQHAVPKGLNLCLADPGRLPLYKDVEAETRQRCEEVILSSSQANQGPLARFMAFLGFRTGALLCLPLQPAPFPSIKGTDPGAWWELPECEKEAKEAQKEFLAKRARTTAAQQKAALQALRIAVQSGAAPLAPEPGAARSDPFRATSGAAARLNAELRSRVLQLDGVGGPAQILEARGLSEADFRGADKRFPASARGNLALLAITKPDLLLDAHRQLLRAGADICRTNTLHGDAVSQQSYGTEDAAYELNKAAAQIAKKAAAEVLSQDPQKPKFVAGVLGPSVSLSMPGGAPDSPSWDELVQAYLQQVRGLVDGGVDLLLLDMVANTLNAKAAIYAIEEHFELTGKERLPLIINATIDSNGRTPSGQSVAALLASLKHARPLAIGLSSAANRGSSASVEKAYRELVRLCPCWCMLSGDASGLAADGLLNLVSGSSTEASALDVQQLRTVVDGKCRNPRALPAQVAASGLQLSGLEAVPAGAEAGLKLVGQRCNVQGCNSFRQLIEAYKYTNKENSWEAAVELCAQQCEDQADLLDFNFDSDEIDSQWAMGKFLRLCSAQPSIAKAPFMISSMSWPVIAEGLKNTQGKCIVNGISMALDENEFLRLANECRRYGAAIVIVAISKDGEYPGYQEKVASCQEAYRLLRTKLDFPAEDIIFDCVLTAVGHQDAKSSVREFIDAVAEVKRTCPSVSFITGAGNLSNGWRSAQMLREAMSSVFLQNAVPKGLNFAFVDPGRVPCYKDLEEPTKSMCEEVVMHQSPDGEHVARLCSFAAFLSGANAAPAPGEQRAQGAAAIQGTSVAEVALVARAKAPEPVVPSPVYKQPIETLIQATGTVNASVFQMFGSKAHAASNFHRLNTASTVKRTVHFSSISVYMGQGGSGPITGASSLMDGITLWERHQGICQYSTTVLWGAIGEIGLRKAIYGSRDVFAQFDLGQKLIGPADTSFLQRQICLNPGTWDFVGLAYLDENWQGQLSGKTASTGLGGRKTFADM</sequence>
<dbReference type="PANTHER" id="PTHR45833">
    <property type="entry name" value="METHIONINE SYNTHASE"/>
    <property type="match status" value="1"/>
</dbReference>
<reference evidence="21" key="1">
    <citation type="submission" date="2021-02" db="EMBL/GenBank/DDBJ databases">
        <authorList>
            <person name="Dougan E. K."/>
            <person name="Rhodes N."/>
            <person name="Thang M."/>
            <person name="Chan C."/>
        </authorList>
    </citation>
    <scope>NUCLEOTIDE SEQUENCE</scope>
</reference>
<gene>
    <name evidence="21" type="ORF">PGLA1383_LOCUS40716</name>
</gene>
<feature type="domain" description="Hcy-binding" evidence="19">
    <location>
        <begin position="3448"/>
        <end position="3766"/>
    </location>
</feature>
<dbReference type="GO" id="GO:0046653">
    <property type="term" value="P:tetrahydrofolate metabolic process"/>
    <property type="evidence" value="ECO:0007669"/>
    <property type="project" value="TreeGrafter"/>
</dbReference>
<dbReference type="Gene3D" id="3.20.20.330">
    <property type="entry name" value="Homocysteine-binding-like domain"/>
    <property type="match status" value="4"/>
</dbReference>
<dbReference type="InterPro" id="IPR011005">
    <property type="entry name" value="Dihydropteroate_synth-like_sf"/>
</dbReference>
<dbReference type="GO" id="GO:0031419">
    <property type="term" value="F:cobalamin binding"/>
    <property type="evidence" value="ECO:0007669"/>
    <property type="project" value="UniProtKB-KW"/>
</dbReference>
<dbReference type="EMBL" id="CAJNNV010028171">
    <property type="protein sequence ID" value="CAE8623449.1"/>
    <property type="molecule type" value="Genomic_DNA"/>
</dbReference>
<dbReference type="UniPathway" id="UPA00051">
    <property type="reaction ID" value="UER00081"/>
</dbReference>
<dbReference type="GO" id="GO:0046872">
    <property type="term" value="F:metal ion binding"/>
    <property type="evidence" value="ECO:0007669"/>
    <property type="project" value="UniProtKB-KW"/>
</dbReference>
<feature type="domain" description="Pterin-binding" evidence="20">
    <location>
        <begin position="1689"/>
        <end position="1955"/>
    </location>
</feature>
<evidence type="ECO:0000256" key="4">
    <source>
        <dbReference type="ARBA" id="ARBA00010398"/>
    </source>
</evidence>
<keyword evidence="9" id="KW-0808">Transferase</keyword>
<dbReference type="SMART" id="SM00822">
    <property type="entry name" value="PKS_KR"/>
    <property type="match status" value="1"/>
</dbReference>
<dbReference type="SUPFAM" id="SSF51717">
    <property type="entry name" value="Dihydropteroate synthetase-like"/>
    <property type="match status" value="4"/>
</dbReference>
<feature type="compositionally biased region" description="Basic and acidic residues" evidence="18">
    <location>
        <begin position="2298"/>
        <end position="2316"/>
    </location>
</feature>
<dbReference type="Pfam" id="PF02574">
    <property type="entry name" value="S-methyl_trans"/>
    <property type="match status" value="4"/>
</dbReference>
<comment type="cofactor">
    <cofactor evidence="1">
        <name>Zn(2+)</name>
        <dbReference type="ChEBI" id="CHEBI:29105"/>
    </cofactor>
</comment>
<evidence type="ECO:0000256" key="1">
    <source>
        <dbReference type="ARBA" id="ARBA00001947"/>
    </source>
</evidence>
<evidence type="ECO:0000256" key="10">
    <source>
        <dbReference type="ARBA" id="ARBA00022691"/>
    </source>
</evidence>
<name>A0A813GL88_POLGL</name>
<dbReference type="InterPro" id="IPR003726">
    <property type="entry name" value="HCY_dom"/>
</dbReference>
<feature type="compositionally biased region" description="Basic and acidic residues" evidence="18">
    <location>
        <begin position="80"/>
        <end position="97"/>
    </location>
</feature>
<dbReference type="InterPro" id="IPR057326">
    <property type="entry name" value="KR_dom"/>
</dbReference>
<dbReference type="InterPro" id="IPR036589">
    <property type="entry name" value="HCY_dom_sf"/>
</dbReference>
<feature type="domain" description="Pterin-binding" evidence="20">
    <location>
        <begin position="3065"/>
        <end position="3333"/>
    </location>
</feature>
<evidence type="ECO:0000256" key="17">
    <source>
        <dbReference type="PROSITE-ProRule" id="PRU00333"/>
    </source>
</evidence>
<dbReference type="InterPro" id="IPR013968">
    <property type="entry name" value="PKS_KR"/>
</dbReference>
<dbReference type="Pfam" id="PF00809">
    <property type="entry name" value="Pterin_bind"/>
    <property type="match status" value="4"/>
</dbReference>
<dbReference type="SUPFAM" id="SSF82282">
    <property type="entry name" value="Homocysteine S-methyltransferase"/>
    <property type="match status" value="4"/>
</dbReference>
<feature type="region of interest" description="Disordered" evidence="18">
    <location>
        <begin position="2298"/>
        <end position="2349"/>
    </location>
</feature>
<feature type="domain" description="Hcy-binding" evidence="19">
    <location>
        <begin position="2712"/>
        <end position="3032"/>
    </location>
</feature>
<evidence type="ECO:0000313" key="21">
    <source>
        <dbReference type="EMBL" id="CAE8623449.1"/>
    </source>
</evidence>
<evidence type="ECO:0000256" key="3">
    <source>
        <dbReference type="ARBA" id="ARBA00005178"/>
    </source>
</evidence>
<evidence type="ECO:0000259" key="19">
    <source>
        <dbReference type="PROSITE" id="PS50970"/>
    </source>
</evidence>
<feature type="compositionally biased region" description="Basic and acidic residues" evidence="18">
    <location>
        <begin position="206"/>
        <end position="222"/>
    </location>
</feature>
<evidence type="ECO:0000256" key="7">
    <source>
        <dbReference type="ARBA" id="ARBA00022605"/>
    </source>
</evidence>
<dbReference type="Pfam" id="PF08659">
    <property type="entry name" value="KR"/>
    <property type="match status" value="2"/>
</dbReference>
<feature type="domain" description="Hcy-binding" evidence="19">
    <location>
        <begin position="618"/>
        <end position="938"/>
    </location>
</feature>
<keyword evidence="14" id="KW-0170">Cobalt</keyword>
<dbReference type="GO" id="GO:0050667">
    <property type="term" value="P:homocysteine metabolic process"/>
    <property type="evidence" value="ECO:0007669"/>
    <property type="project" value="TreeGrafter"/>
</dbReference>
<evidence type="ECO:0000256" key="8">
    <source>
        <dbReference type="ARBA" id="ARBA00022628"/>
    </source>
</evidence>
<feature type="domain" description="Hcy-binding" evidence="19">
    <location>
        <begin position="1354"/>
        <end position="1672"/>
    </location>
</feature>
<dbReference type="Proteomes" id="UP000654075">
    <property type="component" value="Unassembled WGS sequence"/>
</dbReference>
<dbReference type="OrthoDB" id="261426at2759"/>
<comment type="pathway">
    <text evidence="3">Amino-acid biosynthesis; L-methionine biosynthesis via de novo pathway; L-methionine from L-homocysteine (MetH route): step 1/1.</text>
</comment>
<keyword evidence="8" id="KW-0846">Cobalamin</keyword>
<evidence type="ECO:0000256" key="6">
    <source>
        <dbReference type="ARBA" id="ARBA00022603"/>
    </source>
</evidence>
<dbReference type="InterPro" id="IPR000489">
    <property type="entry name" value="Pterin-binding_dom"/>
</dbReference>
<evidence type="ECO:0000256" key="5">
    <source>
        <dbReference type="ARBA" id="ARBA00012032"/>
    </source>
</evidence>
<comment type="caution">
    <text evidence="17">Lacks conserved residue(s) required for the propagation of feature annotation.</text>
</comment>
<keyword evidence="10" id="KW-0949">S-adenosyl-L-methionine</keyword>
<organism evidence="21 22">
    <name type="scientific">Polarella glacialis</name>
    <name type="common">Dinoflagellate</name>
    <dbReference type="NCBI Taxonomy" id="89957"/>
    <lineage>
        <taxon>Eukaryota</taxon>
        <taxon>Sar</taxon>
        <taxon>Alveolata</taxon>
        <taxon>Dinophyceae</taxon>
        <taxon>Suessiales</taxon>
        <taxon>Suessiaceae</taxon>
        <taxon>Polarella</taxon>
    </lineage>
</organism>
<keyword evidence="12" id="KW-0862">Zinc</keyword>
<evidence type="ECO:0000256" key="16">
    <source>
        <dbReference type="ARBA" id="ARBA00031040"/>
    </source>
</evidence>
<feature type="region of interest" description="Disordered" evidence="18">
    <location>
        <begin position="80"/>
        <end position="130"/>
    </location>
</feature>
<keyword evidence="22" id="KW-1185">Reference proteome</keyword>
<dbReference type="GO" id="GO:0008705">
    <property type="term" value="F:methionine synthase activity"/>
    <property type="evidence" value="ECO:0007669"/>
    <property type="project" value="UniProtKB-EC"/>
</dbReference>